<dbReference type="Gene3D" id="2.60.120.10">
    <property type="entry name" value="Jelly Rolls"/>
    <property type="match status" value="1"/>
</dbReference>
<keyword evidence="1" id="KW-0732">Signal</keyword>
<dbReference type="InterPro" id="IPR047263">
    <property type="entry name" value="HNL-like_cupin"/>
</dbReference>
<protein>
    <submittedName>
        <fullName evidence="3">Cupin domain-containing protein</fullName>
    </submittedName>
</protein>
<sequence length="161" mass="17491">MKQMNKSYSILGMLTLAVLIASCGTKPNASNAETDLVFAKGEKITNTNFTGDVWLKTLVEGDSVNQNSVGSVTFKAGARTKWHSHPAGQIILAISGEGYYQEEGSTKKILKKGDVVKCPSNIAHWHGASATEDFIQVAITGREKGPTEWIKDVSDEEYLKN</sequence>
<dbReference type="InterPro" id="IPR013096">
    <property type="entry name" value="Cupin_2"/>
</dbReference>
<dbReference type="PROSITE" id="PS51257">
    <property type="entry name" value="PROKAR_LIPOPROTEIN"/>
    <property type="match status" value="1"/>
</dbReference>
<feature type="signal peptide" evidence="1">
    <location>
        <begin position="1"/>
        <end position="23"/>
    </location>
</feature>
<keyword evidence="4" id="KW-1185">Reference proteome</keyword>
<dbReference type="EMBL" id="SWBO01000004">
    <property type="protein sequence ID" value="TKC01547.1"/>
    <property type="molecule type" value="Genomic_DNA"/>
</dbReference>
<dbReference type="InterPro" id="IPR011051">
    <property type="entry name" value="RmlC_Cupin_sf"/>
</dbReference>
<dbReference type="Proteomes" id="UP000310477">
    <property type="component" value="Unassembled WGS sequence"/>
</dbReference>
<comment type="caution">
    <text evidence="3">The sequence shown here is derived from an EMBL/GenBank/DDBJ whole genome shotgun (WGS) entry which is preliminary data.</text>
</comment>
<dbReference type="Pfam" id="PF07883">
    <property type="entry name" value="Cupin_2"/>
    <property type="match status" value="1"/>
</dbReference>
<dbReference type="PANTHER" id="PTHR43698">
    <property type="entry name" value="RIBD C-TERMINAL DOMAIN CONTAINING PROTEIN"/>
    <property type="match status" value="1"/>
</dbReference>
<accession>A0A4U1C819</accession>
<evidence type="ECO:0000259" key="2">
    <source>
        <dbReference type="Pfam" id="PF07883"/>
    </source>
</evidence>
<organism evidence="3 4">
    <name type="scientific">Pedobacter cryotolerans</name>
    <dbReference type="NCBI Taxonomy" id="2571270"/>
    <lineage>
        <taxon>Bacteria</taxon>
        <taxon>Pseudomonadati</taxon>
        <taxon>Bacteroidota</taxon>
        <taxon>Sphingobacteriia</taxon>
        <taxon>Sphingobacteriales</taxon>
        <taxon>Sphingobacteriaceae</taxon>
        <taxon>Pedobacter</taxon>
    </lineage>
</organism>
<evidence type="ECO:0000256" key="1">
    <source>
        <dbReference type="SAM" id="SignalP"/>
    </source>
</evidence>
<feature type="domain" description="Cupin type-2" evidence="2">
    <location>
        <begin position="72"/>
        <end position="133"/>
    </location>
</feature>
<dbReference type="SUPFAM" id="SSF51182">
    <property type="entry name" value="RmlC-like cupins"/>
    <property type="match status" value="1"/>
</dbReference>
<dbReference type="PANTHER" id="PTHR43698:SF1">
    <property type="entry name" value="BLL4564 PROTEIN"/>
    <property type="match status" value="1"/>
</dbReference>
<dbReference type="InterPro" id="IPR014710">
    <property type="entry name" value="RmlC-like_jellyroll"/>
</dbReference>
<name>A0A4U1C819_9SPHI</name>
<dbReference type="OrthoDB" id="9802489at2"/>
<reference evidence="3 4" key="1">
    <citation type="submission" date="2019-04" db="EMBL/GenBank/DDBJ databases">
        <title>Pedobacter sp. AR-2-6 sp. nov., isolated from Arctic soil.</title>
        <authorList>
            <person name="Dahal R.H."/>
            <person name="Kim D.-U."/>
        </authorList>
    </citation>
    <scope>NUCLEOTIDE SEQUENCE [LARGE SCALE GENOMIC DNA]</scope>
    <source>
        <strain evidence="3 4">AR-2-6</strain>
    </source>
</reference>
<proteinExistence type="predicted"/>
<dbReference type="CDD" id="cd02233">
    <property type="entry name" value="cupin_HNL-like"/>
    <property type="match status" value="1"/>
</dbReference>
<evidence type="ECO:0000313" key="3">
    <source>
        <dbReference type="EMBL" id="TKC01547.1"/>
    </source>
</evidence>
<dbReference type="AlphaFoldDB" id="A0A4U1C819"/>
<gene>
    <name evidence="3" type="ORF">FA045_09960</name>
</gene>
<evidence type="ECO:0000313" key="4">
    <source>
        <dbReference type="Proteomes" id="UP000310477"/>
    </source>
</evidence>
<feature type="chain" id="PRO_5020702401" evidence="1">
    <location>
        <begin position="24"/>
        <end position="161"/>
    </location>
</feature>